<dbReference type="AlphaFoldDB" id="A0A060NP43"/>
<accession>A0A060NP43</accession>
<dbReference type="Gene3D" id="3.30.950.10">
    <property type="entry name" value="Methyltransferase, Cobalt-precorrin-4 Transmethylase, Domain 2"/>
    <property type="match status" value="1"/>
</dbReference>
<proteinExistence type="predicted"/>
<dbReference type="STRING" id="1458426.SMCB_0917"/>
<dbReference type="PANTHER" id="PTHR46111">
    <property type="entry name" value="RIBOSOMAL RNA SMALL SUBUNIT METHYLTRANSFERASE I"/>
    <property type="match status" value="1"/>
</dbReference>
<dbReference type="HOGENOM" id="CLU_044779_4_1_4"/>
<sequence>MSRSAPLGTLYLVPTPLDFGCLDPAEAAPPLEHSLPLLTIQTAARLEHWVCENAKSTRAFLKRVGQVVPLSQPLQAQQIVELPREVHKKGDHDPHQGHNATALLAPALQGHDVGLVSEAGMPGIADPGASVLRAAHQLGLPVAPLVGPVSLMLALAASGLNGQRFAFVGYLPQESTARVQRIRELEALALRSGQTQICIETPYRNPALLDSLLTTLQAQTRLALCAGLGLPQQAIHSASVGAWKPHRPRLPLELPTVFLFGREMAGGRRAASRSGQSPIITPWRRAALVRFPPGAGCPCAPGL</sequence>
<dbReference type="RefSeq" id="WP_171820280.1">
    <property type="nucleotide sequence ID" value="NZ_AP014569.1"/>
</dbReference>
<reference evidence="1 2" key="1">
    <citation type="journal article" date="2014" name="Nat. Commun.">
        <title>Physiological and genomic features of highly alkaliphilic hydrogen-utilizing Betaproteobacteria from a continental serpentinizing site.</title>
        <authorList>
            <person name="Suzuki S."/>
            <person name="Kuenen J.G."/>
            <person name="Schipper K."/>
            <person name="van der Velde S."/>
            <person name="Ishii S."/>
            <person name="Wu A."/>
            <person name="Sorokin D.Y."/>
            <person name="Tenney A."/>
            <person name="Meng X.Y."/>
            <person name="Morrill P.L."/>
            <person name="Kamagata Y."/>
            <person name="Muyzer G."/>
            <person name="Nealson K.H."/>
        </authorList>
    </citation>
    <scope>NUCLEOTIDE SEQUENCE [LARGE SCALE GENOMIC DNA]</scope>
    <source>
        <strain evidence="1 2">B1</strain>
    </source>
</reference>
<dbReference type="InterPro" id="IPR014777">
    <property type="entry name" value="4pyrrole_Mease_sub1"/>
</dbReference>
<keyword evidence="1" id="KW-0489">Methyltransferase</keyword>
<dbReference type="InterPro" id="IPR008189">
    <property type="entry name" value="rRNA_ssu_MeTfrase_I"/>
</dbReference>
<name>A0A060NP43_9BURK</name>
<gene>
    <name evidence="1" type="ORF">SMCB_0917</name>
</gene>
<dbReference type="GO" id="GO:0008168">
    <property type="term" value="F:methyltransferase activity"/>
    <property type="evidence" value="ECO:0007669"/>
    <property type="project" value="UniProtKB-KW"/>
</dbReference>
<keyword evidence="1" id="KW-0808">Transferase</keyword>
<evidence type="ECO:0000313" key="1">
    <source>
        <dbReference type="EMBL" id="BAO83145.1"/>
    </source>
</evidence>
<dbReference type="GO" id="GO:0032259">
    <property type="term" value="P:methylation"/>
    <property type="evidence" value="ECO:0007669"/>
    <property type="project" value="UniProtKB-KW"/>
</dbReference>
<organism evidence="1 2">
    <name type="scientific">Serpentinimonas maccroryi</name>
    <dbReference type="NCBI Taxonomy" id="1458426"/>
    <lineage>
        <taxon>Bacteria</taxon>
        <taxon>Pseudomonadati</taxon>
        <taxon>Pseudomonadota</taxon>
        <taxon>Betaproteobacteria</taxon>
        <taxon>Burkholderiales</taxon>
        <taxon>Comamonadaceae</taxon>
        <taxon>Serpentinimonas</taxon>
    </lineage>
</organism>
<dbReference type="SUPFAM" id="SSF53790">
    <property type="entry name" value="Tetrapyrrole methylase"/>
    <property type="match status" value="1"/>
</dbReference>
<dbReference type="InterPro" id="IPR014776">
    <property type="entry name" value="4pyrrole_Mease_sub2"/>
</dbReference>
<dbReference type="EMBL" id="AP014569">
    <property type="protein sequence ID" value="BAO83145.1"/>
    <property type="molecule type" value="Genomic_DNA"/>
</dbReference>
<dbReference type="PANTHER" id="PTHR46111:SF2">
    <property type="entry name" value="SAM-DEPENDENT METHYLTRANSFERASE"/>
    <property type="match status" value="1"/>
</dbReference>
<dbReference type="InterPro" id="IPR035996">
    <property type="entry name" value="4pyrrol_Methylase_sf"/>
</dbReference>
<dbReference type="Proteomes" id="UP000066014">
    <property type="component" value="Chromosome"/>
</dbReference>
<dbReference type="CDD" id="cd11649">
    <property type="entry name" value="RsmI_like"/>
    <property type="match status" value="1"/>
</dbReference>
<dbReference type="KEGG" id="cbab:SMCB_0917"/>
<evidence type="ECO:0000313" key="2">
    <source>
        <dbReference type="Proteomes" id="UP000066014"/>
    </source>
</evidence>
<keyword evidence="2" id="KW-1185">Reference proteome</keyword>
<protein>
    <submittedName>
        <fullName evidence="1">Predicted methyltransferase</fullName>
    </submittedName>
</protein>
<dbReference type="Gene3D" id="3.40.1010.10">
    <property type="entry name" value="Cobalt-precorrin-4 Transmethylase, Domain 1"/>
    <property type="match status" value="1"/>
</dbReference>